<feature type="compositionally biased region" description="Acidic residues" evidence="1">
    <location>
        <begin position="212"/>
        <end position="224"/>
    </location>
</feature>
<dbReference type="Proteomes" id="UP001500851">
    <property type="component" value="Unassembled WGS sequence"/>
</dbReference>
<keyword evidence="2" id="KW-0812">Transmembrane</keyword>
<reference evidence="3 4" key="1">
    <citation type="journal article" date="2019" name="Int. J. Syst. Evol. Microbiol.">
        <title>The Global Catalogue of Microorganisms (GCM) 10K type strain sequencing project: providing services to taxonomists for standard genome sequencing and annotation.</title>
        <authorList>
            <consortium name="The Broad Institute Genomics Platform"/>
            <consortium name="The Broad Institute Genome Sequencing Center for Infectious Disease"/>
            <person name="Wu L."/>
            <person name="Ma J."/>
        </authorList>
    </citation>
    <scope>NUCLEOTIDE SEQUENCE [LARGE SCALE GENOMIC DNA]</scope>
    <source>
        <strain evidence="3 4">JCM 14736</strain>
    </source>
</reference>
<evidence type="ECO:0008006" key="5">
    <source>
        <dbReference type="Google" id="ProtNLM"/>
    </source>
</evidence>
<keyword evidence="4" id="KW-1185">Reference proteome</keyword>
<gene>
    <name evidence="3" type="ORF">GCM10009768_25300</name>
</gene>
<evidence type="ECO:0000313" key="4">
    <source>
        <dbReference type="Proteomes" id="UP001500851"/>
    </source>
</evidence>
<dbReference type="EMBL" id="BAAAOB010000003">
    <property type="protein sequence ID" value="GAA1795151.1"/>
    <property type="molecule type" value="Genomic_DNA"/>
</dbReference>
<evidence type="ECO:0000256" key="2">
    <source>
        <dbReference type="SAM" id="Phobius"/>
    </source>
</evidence>
<feature type="transmembrane region" description="Helical" evidence="2">
    <location>
        <begin position="65"/>
        <end position="91"/>
    </location>
</feature>
<evidence type="ECO:0000313" key="3">
    <source>
        <dbReference type="EMBL" id="GAA1795151.1"/>
    </source>
</evidence>
<accession>A0ABN2LRN5</accession>
<protein>
    <recommendedName>
        <fullName evidence="5">CU044_5270 family protein</fullName>
    </recommendedName>
</protein>
<sequence>MDELQLLRSTRNGARYELDDDAQRIGRARLERGIAERTGAAGERAGRVPASARSGRASAGRRPRFGVRLAVVGAAAAVVVGVSVIGVPGLIGASAERAEAVELLHRAADRVAFEAVEIPAGHYLRVVNTSTNLTIGGDEGEPIAGLFATERVSYIPSDRSSDWIVRQGDPKAVRVFGAGSREEQDRIAEELAFPSPIDGGEAHWTGGKPSPAEEDPRDDDPLESDPDRDAPRSPDALRAYIDREIGTPDTSRAEAIFEWLRPILADPSRPADLRAAGFEVLATLDGVTVSSRRAVIDGTVGVGVQVAVRDGERKELVFDPDTGMLLGTREVLTEPIQGVPQIPVGTVTGWERYSAGLVDAVPELSADLGA</sequence>
<keyword evidence="2" id="KW-0472">Membrane</keyword>
<evidence type="ECO:0000256" key="1">
    <source>
        <dbReference type="SAM" id="MobiDB-lite"/>
    </source>
</evidence>
<feature type="region of interest" description="Disordered" evidence="1">
    <location>
        <begin position="191"/>
        <end position="244"/>
    </location>
</feature>
<keyword evidence="2" id="KW-1133">Transmembrane helix</keyword>
<comment type="caution">
    <text evidence="3">The sequence shown here is derived from an EMBL/GenBank/DDBJ whole genome shotgun (WGS) entry which is preliminary data.</text>
</comment>
<organism evidence="3 4">
    <name type="scientific">Leucobacter iarius</name>
    <dbReference type="NCBI Taxonomy" id="333963"/>
    <lineage>
        <taxon>Bacteria</taxon>
        <taxon>Bacillati</taxon>
        <taxon>Actinomycetota</taxon>
        <taxon>Actinomycetes</taxon>
        <taxon>Micrococcales</taxon>
        <taxon>Microbacteriaceae</taxon>
        <taxon>Leucobacter</taxon>
    </lineage>
</organism>
<name>A0ABN2LRN5_9MICO</name>
<proteinExistence type="predicted"/>